<sequence>MVQVKFIVLLVCALTVTQAFEAEGTLLSMSLNEISNLNLGDVNCQNTSQQQFVQLEQNLESWADIIDHKDDIQKDINTLKQLEVILLQVKKQTQKKKIAPQQLKQINQVVTKKIKSLVLPQTASKIGQAHCDEIERQLERLSSDNESERSECCDALLKLATFLIRQLSSINQQCHQNPVTVIKIKGQIKELHIIQGGCGGGQTIDIPMGGSDEKCEKPETPVDPAKPVDPTKPSDPETPTDDPVPDPGQDEGEVEETTEEDETEEVETEEGGETTPPGPGEEEGGETTPPGPGEEEGGETTPPIPGEEEGGETTPPVPGEEEGGETTPPVPGEEEGGETTTPSPEEGETPEPEEGETTPPAEEGEEPVAEEEGEPTTPAEEELHEPAAEEEEESLGGGERNNTSGPGDLPEDEGEEEGLSPEEEFSPEDGPQPEEEGVTEEGTPAGEEGTPAGEEGTPVGEEGTPAEGEEGVPAGEESTPGEEGQPEGEEEEGWVPGDIPKNKNGTSTIPAIPEEGEEGGEEGVPEPQPQPQGEEEGEEAGEPGEEAGEQGEEGTPEVPEGEEAAGEEEEGWVPGDIPKSKNGTSTVPGIPEDGEEGGEEGGEDDVGEEGGEETPGEDSEETPDQPEEQEEKCQETVEITATNAADIMCALGQYLSQLAHGGSPSDSPNAKKVCFCLKYEPDNADPSLLQLTQKVSKKQRKEQDGMLKALIPNRRI</sequence>
<feature type="compositionally biased region" description="Basic and acidic residues" evidence="1">
    <location>
        <begin position="211"/>
        <end position="220"/>
    </location>
</feature>
<proteinExistence type="predicted"/>
<reference evidence="3" key="1">
    <citation type="submission" date="2021-01" db="EMBL/GenBank/DDBJ databases">
        <authorList>
            <consortium name="Genoscope - CEA"/>
            <person name="William W."/>
        </authorList>
    </citation>
    <scope>NUCLEOTIDE SEQUENCE</scope>
</reference>
<name>A0A8S1NH67_9CILI</name>
<dbReference type="OrthoDB" id="313031at2759"/>
<feature type="chain" id="PRO_5035900872" evidence="2">
    <location>
        <begin position="20"/>
        <end position="716"/>
    </location>
</feature>
<feature type="compositionally biased region" description="Acidic residues" evidence="1">
    <location>
        <begin position="345"/>
        <end position="394"/>
    </location>
</feature>
<evidence type="ECO:0000313" key="3">
    <source>
        <dbReference type="EMBL" id="CAD8092467.1"/>
    </source>
</evidence>
<feature type="compositionally biased region" description="Acidic residues" evidence="1">
    <location>
        <begin position="533"/>
        <end position="571"/>
    </location>
</feature>
<comment type="caution">
    <text evidence="3">The sequence shown here is derived from an EMBL/GenBank/DDBJ whole genome shotgun (WGS) entry which is preliminary data.</text>
</comment>
<evidence type="ECO:0000313" key="4">
    <source>
        <dbReference type="Proteomes" id="UP000692954"/>
    </source>
</evidence>
<feature type="region of interest" description="Disordered" evidence="1">
    <location>
        <begin position="204"/>
        <end position="635"/>
    </location>
</feature>
<dbReference type="AlphaFoldDB" id="A0A8S1NH67"/>
<feature type="compositionally biased region" description="Low complexity" evidence="1">
    <location>
        <begin position="440"/>
        <end position="483"/>
    </location>
</feature>
<feature type="signal peptide" evidence="2">
    <location>
        <begin position="1"/>
        <end position="19"/>
    </location>
</feature>
<dbReference type="EMBL" id="CAJJDN010000059">
    <property type="protein sequence ID" value="CAD8092467.1"/>
    <property type="molecule type" value="Genomic_DNA"/>
</dbReference>
<feature type="compositionally biased region" description="Acidic residues" evidence="1">
    <location>
        <begin position="238"/>
        <end position="272"/>
    </location>
</feature>
<protein>
    <submittedName>
        <fullName evidence="3">Uncharacterized protein</fullName>
    </submittedName>
</protein>
<feature type="compositionally biased region" description="Acidic residues" evidence="1">
    <location>
        <begin position="484"/>
        <end position="493"/>
    </location>
</feature>
<keyword evidence="2" id="KW-0732">Signal</keyword>
<evidence type="ECO:0000256" key="1">
    <source>
        <dbReference type="SAM" id="MobiDB-lite"/>
    </source>
</evidence>
<organism evidence="3 4">
    <name type="scientific">Paramecium sonneborni</name>
    <dbReference type="NCBI Taxonomy" id="65129"/>
    <lineage>
        <taxon>Eukaryota</taxon>
        <taxon>Sar</taxon>
        <taxon>Alveolata</taxon>
        <taxon>Ciliophora</taxon>
        <taxon>Intramacronucleata</taxon>
        <taxon>Oligohymenophorea</taxon>
        <taxon>Peniculida</taxon>
        <taxon>Parameciidae</taxon>
        <taxon>Paramecium</taxon>
    </lineage>
</organism>
<accession>A0A8S1NH67</accession>
<feature type="compositionally biased region" description="Acidic residues" evidence="1">
    <location>
        <begin position="514"/>
        <end position="524"/>
    </location>
</feature>
<feature type="compositionally biased region" description="Acidic residues" evidence="1">
    <location>
        <begin position="409"/>
        <end position="439"/>
    </location>
</feature>
<feature type="compositionally biased region" description="Acidic residues" evidence="1">
    <location>
        <begin position="592"/>
        <end position="630"/>
    </location>
</feature>
<dbReference type="Proteomes" id="UP000692954">
    <property type="component" value="Unassembled WGS sequence"/>
</dbReference>
<keyword evidence="4" id="KW-1185">Reference proteome</keyword>
<evidence type="ECO:0000256" key="2">
    <source>
        <dbReference type="SAM" id="SignalP"/>
    </source>
</evidence>
<gene>
    <name evidence="3" type="ORF">PSON_ATCC_30995.1.T0590065</name>
</gene>